<name>A0A098DJK6_GIBZE</name>
<evidence type="ECO:0000313" key="3">
    <source>
        <dbReference type="EnsemblFungi" id="CEF78106"/>
    </source>
</evidence>
<keyword evidence="1" id="KW-0539">Nucleus</keyword>
<organism evidence="3">
    <name type="scientific">Gibberella zeae (strain ATCC MYA-4620 / CBS 123657 / FGSC 9075 / NRRL 31084 / PH-1)</name>
    <name type="common">Wheat head blight fungus</name>
    <name type="synonym">Fusarium graminearum</name>
    <dbReference type="NCBI Taxonomy" id="229533"/>
    <lineage>
        <taxon>Eukaryota</taxon>
        <taxon>Fungi</taxon>
        <taxon>Dikarya</taxon>
        <taxon>Ascomycota</taxon>
        <taxon>Pezizomycotina</taxon>
        <taxon>Sordariomycetes</taxon>
        <taxon>Hypocreomycetidae</taxon>
        <taxon>Hypocreales</taxon>
        <taxon>Nectriaceae</taxon>
        <taxon>Fusarium</taxon>
    </lineage>
</organism>
<dbReference type="SMART" id="SM00066">
    <property type="entry name" value="GAL4"/>
    <property type="match status" value="1"/>
</dbReference>
<dbReference type="AlphaFoldDB" id="A0A098DJK6"/>
<dbReference type="EnsemblFungi" id="CEF78106">
    <property type="protein sequence ID" value="CEF78106"/>
    <property type="gene ID" value="FGRRES_16292_M"/>
</dbReference>
<reference evidence="3" key="1">
    <citation type="journal article" date="2007" name="Science">
        <title>The Fusarium graminearum genome reveals a link between localized polymorphism and pathogen specialization.</title>
        <authorList>
            <person name="Cuomo C.A."/>
            <person name="Gueldener U."/>
            <person name="Xu J.-R."/>
            <person name="Trail F."/>
            <person name="Turgeon B.G."/>
            <person name="Di Pietro A."/>
            <person name="Walton J.D."/>
            <person name="Ma L.-J."/>
            <person name="Baker S.E."/>
            <person name="Rep M."/>
            <person name="Adam G."/>
            <person name="Antoniw J."/>
            <person name="Baldwin T."/>
            <person name="Calvo S.E."/>
            <person name="Chang Y.-L."/>
            <person name="DeCaprio D."/>
            <person name="Gale L.R."/>
            <person name="Gnerre S."/>
            <person name="Goswami R.S."/>
            <person name="Hammond-Kosack K."/>
            <person name="Harris L.J."/>
            <person name="Hilburn K."/>
            <person name="Kennell J.C."/>
            <person name="Kroken S."/>
            <person name="Magnuson J.K."/>
            <person name="Mannhaupt G."/>
            <person name="Mauceli E.W."/>
            <person name="Mewes H.-W."/>
            <person name="Mitterbauer R."/>
            <person name="Muehlbauer G."/>
            <person name="Muensterkoetter M."/>
            <person name="Nelson D."/>
            <person name="O'Donnell K."/>
            <person name="Ouellet T."/>
            <person name="Qi W."/>
            <person name="Quesneville H."/>
            <person name="Roncero M.I.G."/>
            <person name="Seong K.-Y."/>
            <person name="Tetko I.V."/>
            <person name="Urban M."/>
            <person name="Waalwijk C."/>
            <person name="Ward T.J."/>
            <person name="Yao J."/>
            <person name="Birren B.W."/>
            <person name="Kistler H.C."/>
        </authorList>
    </citation>
    <scope>NUCLEOTIDE SEQUENCE [LARGE SCALE GENOMIC DNA]</scope>
    <source>
        <strain evidence="3">PH-1 / ATCC MYA-4620 / FGSC 9075 / NRRL 31084</strain>
    </source>
</reference>
<dbReference type="SUPFAM" id="SSF57701">
    <property type="entry name" value="Zn2/Cys6 DNA-binding domain"/>
    <property type="match status" value="1"/>
</dbReference>
<sequence length="483" mass="55338">MQSKYVLHMARHGRRIKRCGTCVERKVKCDEQQPHCQRCINAGLACLGYHSQLKFVDEGTRFVSDVIPSRPKPKQCNRIVVSAGCTKDLTPQLRKPQIHTLLPPKETLFLPYTLSKLSPSSFRYDPALVTGVLPALLTEHKSPLHQSCIHALSAMYFGRIHQDKQACNQGLRLYSYALTQLRSEINSSSTDIGTIMGVMCLCVYENVVFSQPTAWLLHYDGLGRLLQSRGPRPLETDAERHIWRVARYFIILSAGHQRRRVFLEQPQWASTRLVPPGETPEKFDLLLDLFAQFPGIVDDYDRLRKSTFIDPGKREAFKQRVRSLIDRIHAWLRNIPWTCTLDPVIRENSQRQLPDDPMDCASLAVCYAVLLCLIQPCACLQINIIPEYDHYNADPARIEFLTFEICRFSKKALQGGDSAGLALLLIYPLQISWYFLQATPEKLDQVRENLDSSIADSHGFELGRVREWSELNLEQGRYGFMYK</sequence>
<dbReference type="GO" id="GO:0000981">
    <property type="term" value="F:DNA-binding transcription factor activity, RNA polymerase II-specific"/>
    <property type="evidence" value="ECO:0007669"/>
    <property type="project" value="InterPro"/>
</dbReference>
<evidence type="ECO:0000259" key="2">
    <source>
        <dbReference type="PROSITE" id="PS50048"/>
    </source>
</evidence>
<dbReference type="InterPro" id="IPR001138">
    <property type="entry name" value="Zn2Cys6_DnaBD"/>
</dbReference>
<reference evidence="3" key="2">
    <citation type="journal article" date="2010" name="Nature">
        <title>Comparative genomics reveals mobile pathogenicity chromosomes in Fusarium.</title>
        <authorList>
            <person name="Ma L.J."/>
            <person name="van der Does H.C."/>
            <person name="Borkovich K.A."/>
            <person name="Coleman J.J."/>
            <person name="Daboussi M.J."/>
            <person name="Di Pietro A."/>
            <person name="Dufresne M."/>
            <person name="Freitag M."/>
            <person name="Grabherr M."/>
            <person name="Henrissat B."/>
            <person name="Houterman P.M."/>
            <person name="Kang S."/>
            <person name="Shim W.B."/>
            <person name="Woloshuk C."/>
            <person name="Xie X."/>
            <person name="Xu J.R."/>
            <person name="Antoniw J."/>
            <person name="Baker S.E."/>
            <person name="Bluhm B.H."/>
            <person name="Breakspear A."/>
            <person name="Brown D.W."/>
            <person name="Butchko R.A."/>
            <person name="Chapman S."/>
            <person name="Coulson R."/>
            <person name="Coutinho P.M."/>
            <person name="Danchin E.G."/>
            <person name="Diener A."/>
            <person name="Gale L.R."/>
            <person name="Gardiner D.M."/>
            <person name="Goff S."/>
            <person name="Hammond-Kosack K.E."/>
            <person name="Hilburn K."/>
            <person name="Hua-Van A."/>
            <person name="Jonkers W."/>
            <person name="Kazan K."/>
            <person name="Kodira C.D."/>
            <person name="Koehrsen M."/>
            <person name="Kumar L."/>
            <person name="Lee Y.H."/>
            <person name="Li L."/>
            <person name="Manners J.M."/>
            <person name="Miranda-Saavedra D."/>
            <person name="Mukherjee M."/>
            <person name="Park G."/>
            <person name="Park J."/>
            <person name="Park S.Y."/>
            <person name="Proctor R.H."/>
            <person name="Regev A."/>
            <person name="Ruiz-Roldan M.C."/>
            <person name="Sain D."/>
            <person name="Sakthikumar S."/>
            <person name="Sykes S."/>
            <person name="Schwartz D.C."/>
            <person name="Turgeon B.G."/>
            <person name="Wapinski I."/>
            <person name="Yoder O."/>
            <person name="Young S."/>
            <person name="Zeng Q."/>
            <person name="Zhou S."/>
            <person name="Galagan J."/>
            <person name="Cuomo C.A."/>
            <person name="Kistler H.C."/>
            <person name="Rep M."/>
        </authorList>
    </citation>
    <scope>GENOME REANNOTATION</scope>
    <source>
        <strain evidence="3">PH-1 / ATCC MYA-4620 / FGSC 9075 / NRRL 31084</strain>
    </source>
</reference>
<dbReference type="Gene3D" id="4.10.240.10">
    <property type="entry name" value="Zn(2)-C6 fungal-type DNA-binding domain"/>
    <property type="match status" value="1"/>
</dbReference>
<proteinExistence type="predicted"/>
<gene>
    <name evidence="3" type="primary">FG03325.1</name>
</gene>
<accession>A0A098DJK6</accession>
<dbReference type="EMBL" id="HG970333">
    <property type="status" value="NOT_ANNOTATED_CDS"/>
    <property type="molecule type" value="Genomic_DNA"/>
</dbReference>
<dbReference type="Pfam" id="PF00172">
    <property type="entry name" value="Zn_clus"/>
    <property type="match status" value="1"/>
</dbReference>
<dbReference type="InterPro" id="IPR053178">
    <property type="entry name" value="Osmoadaptation_assoc"/>
</dbReference>
<reference evidence="3" key="3">
    <citation type="submission" date="2017-01" db="UniProtKB">
        <authorList>
            <consortium name="EnsemblFungi"/>
        </authorList>
    </citation>
    <scope>IDENTIFICATION</scope>
    <source>
        <strain evidence="3">PH-1 / ATCC MYA-4620 / FGSC 9075 / NRRL 31084</strain>
    </source>
</reference>
<evidence type="ECO:0000256" key="1">
    <source>
        <dbReference type="ARBA" id="ARBA00023242"/>
    </source>
</evidence>
<feature type="domain" description="Zn(2)-C6 fungal-type" evidence="2">
    <location>
        <begin position="18"/>
        <end position="46"/>
    </location>
</feature>
<dbReference type="PROSITE" id="PS50048">
    <property type="entry name" value="ZN2_CY6_FUNGAL_2"/>
    <property type="match status" value="1"/>
</dbReference>
<dbReference type="GO" id="GO:0008270">
    <property type="term" value="F:zinc ion binding"/>
    <property type="evidence" value="ECO:0007669"/>
    <property type="project" value="InterPro"/>
</dbReference>
<dbReference type="InterPro" id="IPR036864">
    <property type="entry name" value="Zn2-C6_fun-type_DNA-bd_sf"/>
</dbReference>
<protein>
    <recommendedName>
        <fullName evidence="2">Zn(2)-C6 fungal-type domain-containing protein</fullName>
    </recommendedName>
</protein>
<dbReference type="InterPro" id="IPR021858">
    <property type="entry name" value="Fun_TF"/>
</dbReference>
<dbReference type="CDD" id="cd00067">
    <property type="entry name" value="GAL4"/>
    <property type="match status" value="1"/>
</dbReference>
<accession>A0A0E0S3N1</accession>
<dbReference type="Pfam" id="PF11951">
    <property type="entry name" value="Fungal_trans_2"/>
    <property type="match status" value="1"/>
</dbReference>
<dbReference type="PANTHER" id="PTHR38111">
    <property type="entry name" value="ZN(2)-C6 FUNGAL-TYPE DOMAIN-CONTAINING PROTEIN-RELATED"/>
    <property type="match status" value="1"/>
</dbReference>